<keyword evidence="1" id="KW-0812">Transmembrane</keyword>
<evidence type="ECO:0000256" key="1">
    <source>
        <dbReference type="SAM" id="Phobius"/>
    </source>
</evidence>
<dbReference type="AlphaFoldDB" id="A0A644W7S5"/>
<organism evidence="2">
    <name type="scientific">bioreactor metagenome</name>
    <dbReference type="NCBI Taxonomy" id="1076179"/>
    <lineage>
        <taxon>unclassified sequences</taxon>
        <taxon>metagenomes</taxon>
        <taxon>ecological metagenomes</taxon>
    </lineage>
</organism>
<proteinExistence type="predicted"/>
<reference evidence="2" key="1">
    <citation type="submission" date="2019-08" db="EMBL/GenBank/DDBJ databases">
        <authorList>
            <person name="Kucharzyk K."/>
            <person name="Murdoch R.W."/>
            <person name="Higgins S."/>
            <person name="Loffler F."/>
        </authorList>
    </citation>
    <scope>NUCLEOTIDE SEQUENCE</scope>
</reference>
<accession>A0A644W7S5</accession>
<protein>
    <recommendedName>
        <fullName evidence="3">Protein BatD</fullName>
    </recommendedName>
</protein>
<keyword evidence="1" id="KW-1133">Transmembrane helix</keyword>
<sequence>MCKTDILAQQVTVNASIDSIQIWIGQQTQLHFVYSQQPGQFIQAPIFSDAIVKGLEIVDRLKNDTVKAADGHLDIRQSYVVTSFEDTLLLIPPFPFISGEDTIWSKDLSLKVVQPFVIDTTDIQVADIKDVFKPAFSLKYFLKKLLPWLIGAVLLAALVYLIVILLKRRKVVAPEEVKPNIPPYDLAISRLEKIRQEKLWQQNKHKEYHSELTDVLREYIEEVFEIPAMEMTSDEILTQLNFLRIEKKAVYQKLQQILHLADLIKFAKWNVGPDEHELSLSNAFVFVNETKIEEEQEPKTEEEIKEDDIS</sequence>
<feature type="transmembrane region" description="Helical" evidence="1">
    <location>
        <begin position="145"/>
        <end position="166"/>
    </location>
</feature>
<dbReference type="EMBL" id="VSSQ01000690">
    <property type="protein sequence ID" value="MPL99819.1"/>
    <property type="molecule type" value="Genomic_DNA"/>
</dbReference>
<keyword evidence="1" id="KW-0472">Membrane</keyword>
<evidence type="ECO:0000313" key="2">
    <source>
        <dbReference type="EMBL" id="MPL99819.1"/>
    </source>
</evidence>
<comment type="caution">
    <text evidence="2">The sequence shown here is derived from an EMBL/GenBank/DDBJ whole genome shotgun (WGS) entry which is preliminary data.</text>
</comment>
<evidence type="ECO:0008006" key="3">
    <source>
        <dbReference type="Google" id="ProtNLM"/>
    </source>
</evidence>
<name>A0A644W7S5_9ZZZZ</name>
<gene>
    <name evidence="2" type="ORF">SDC9_46040</name>
</gene>